<feature type="signal peptide" evidence="1">
    <location>
        <begin position="1"/>
        <end position="25"/>
    </location>
</feature>
<evidence type="ECO:0008006" key="4">
    <source>
        <dbReference type="Google" id="ProtNLM"/>
    </source>
</evidence>
<protein>
    <recommendedName>
        <fullName evidence="4">DUF4410 domain-containing protein</fullName>
    </recommendedName>
</protein>
<evidence type="ECO:0000313" key="3">
    <source>
        <dbReference type="Proteomes" id="UP001409585"/>
    </source>
</evidence>
<feature type="chain" id="PRO_5043708049" description="DUF4410 domain-containing protein" evidence="1">
    <location>
        <begin position="26"/>
        <end position="191"/>
    </location>
</feature>
<dbReference type="PROSITE" id="PS51257">
    <property type="entry name" value="PROKAR_LIPOPROTEIN"/>
    <property type="match status" value="1"/>
</dbReference>
<dbReference type="EMBL" id="BAABLX010000011">
    <property type="protein sequence ID" value="GAA4940605.1"/>
    <property type="molecule type" value="Genomic_DNA"/>
</dbReference>
<gene>
    <name evidence="2" type="ORF">GCM10025791_18670</name>
</gene>
<comment type="caution">
    <text evidence="2">The sequence shown here is derived from an EMBL/GenBank/DDBJ whole genome shotgun (WGS) entry which is preliminary data.</text>
</comment>
<reference evidence="3" key="1">
    <citation type="journal article" date="2019" name="Int. J. Syst. Evol. Microbiol.">
        <title>The Global Catalogue of Microorganisms (GCM) 10K type strain sequencing project: providing services to taxonomists for standard genome sequencing and annotation.</title>
        <authorList>
            <consortium name="The Broad Institute Genomics Platform"/>
            <consortium name="The Broad Institute Genome Sequencing Center for Infectious Disease"/>
            <person name="Wu L."/>
            <person name="Ma J."/>
        </authorList>
    </citation>
    <scope>NUCLEOTIDE SEQUENCE [LARGE SCALE GENOMIC DNA]</scope>
    <source>
        <strain evidence="3">JCM 19134</strain>
    </source>
</reference>
<evidence type="ECO:0000256" key="1">
    <source>
        <dbReference type="SAM" id="SignalP"/>
    </source>
</evidence>
<evidence type="ECO:0000313" key="2">
    <source>
        <dbReference type="EMBL" id="GAA4940605.1"/>
    </source>
</evidence>
<dbReference type="AlphaFoldDB" id="A0AAV3U137"/>
<proteinExistence type="predicted"/>
<dbReference type="Proteomes" id="UP001409585">
    <property type="component" value="Unassembled WGS sequence"/>
</dbReference>
<keyword evidence="1" id="KW-0732">Signal</keyword>
<name>A0AAV3U137_9ALTE</name>
<accession>A0AAV3U137</accession>
<organism evidence="2 3">
    <name type="scientific">Halioxenophilus aromaticivorans</name>
    <dbReference type="NCBI Taxonomy" id="1306992"/>
    <lineage>
        <taxon>Bacteria</taxon>
        <taxon>Pseudomonadati</taxon>
        <taxon>Pseudomonadota</taxon>
        <taxon>Gammaproteobacteria</taxon>
        <taxon>Alteromonadales</taxon>
        <taxon>Alteromonadaceae</taxon>
        <taxon>Halioxenophilus</taxon>
    </lineage>
</organism>
<dbReference type="RefSeq" id="WP_345420631.1">
    <property type="nucleotide sequence ID" value="NZ_AP031496.1"/>
</dbReference>
<sequence>MNFRPAAIISLSFMLFGLLSGCATQVTETPAKPMRSSVPFSEFENVVLVEAELAPPYTGQGANEKAAKKINEVLLAQVTQQLNNVKAVSLADFASNSYDKTSTPKTTLIIKPLIKQIKFIGGAARFWGGAMAGSSVVVMDTIFIDAATGEQIGVYGNYRKAGAYTDAFGIQSNVMLHNAAEDVGMYISANL</sequence>
<keyword evidence="3" id="KW-1185">Reference proteome</keyword>